<sequence>MLGRYSYASHGLKFAIKSPTESRDAIRSITGKPLPATEKAR</sequence>
<feature type="region of interest" description="Disordered" evidence="1">
    <location>
        <begin position="21"/>
        <end position="41"/>
    </location>
</feature>
<proteinExistence type="predicted"/>
<gene>
    <name evidence="2" type="ORF">SAMN05216499_11661</name>
</gene>
<reference evidence="2 3" key="1">
    <citation type="submission" date="2016-11" db="EMBL/GenBank/DDBJ databases">
        <authorList>
            <person name="Jaros S."/>
            <person name="Januszkiewicz K."/>
            <person name="Wedrychowicz H."/>
        </authorList>
    </citation>
    <scope>NUCLEOTIDE SEQUENCE [LARGE SCALE GENOMIC DNA]</scope>
    <source>
        <strain evidence="2 3">CGMCC 4.2025</strain>
    </source>
</reference>
<evidence type="ECO:0000256" key="1">
    <source>
        <dbReference type="SAM" id="MobiDB-lite"/>
    </source>
</evidence>
<dbReference type="EMBL" id="FRBI01000016">
    <property type="protein sequence ID" value="SHM90879.1"/>
    <property type="molecule type" value="Genomic_DNA"/>
</dbReference>
<dbReference type="AlphaFoldDB" id="A0A1M7MKA5"/>
<keyword evidence="3" id="KW-1185">Reference proteome</keyword>
<evidence type="ECO:0000313" key="2">
    <source>
        <dbReference type="EMBL" id="SHM90879.1"/>
    </source>
</evidence>
<name>A0A1M7MKA5_9ACTN</name>
<organism evidence="2 3">
    <name type="scientific">Actinacidiphila paucisporea</name>
    <dbReference type="NCBI Taxonomy" id="310782"/>
    <lineage>
        <taxon>Bacteria</taxon>
        <taxon>Bacillati</taxon>
        <taxon>Actinomycetota</taxon>
        <taxon>Actinomycetes</taxon>
        <taxon>Kitasatosporales</taxon>
        <taxon>Streptomycetaceae</taxon>
        <taxon>Actinacidiphila</taxon>
    </lineage>
</organism>
<evidence type="ECO:0000313" key="3">
    <source>
        <dbReference type="Proteomes" id="UP000184111"/>
    </source>
</evidence>
<protein>
    <submittedName>
        <fullName evidence="2">Uncharacterized protein</fullName>
    </submittedName>
</protein>
<dbReference type="Proteomes" id="UP000184111">
    <property type="component" value="Unassembled WGS sequence"/>
</dbReference>
<accession>A0A1M7MKA5</accession>